<dbReference type="SUPFAM" id="SSF53756">
    <property type="entry name" value="UDP-Glycosyltransferase/glycogen phosphorylase"/>
    <property type="match status" value="1"/>
</dbReference>
<dbReference type="SUPFAM" id="SSF53448">
    <property type="entry name" value="Nucleotide-diphospho-sugar transferases"/>
    <property type="match status" value="1"/>
</dbReference>
<accession>A7IUJ7</accession>
<evidence type="ECO:0000259" key="1">
    <source>
        <dbReference type="Pfam" id="PF00535"/>
    </source>
</evidence>
<gene>
    <name evidence="2" type="primary">M467R</name>
    <name evidence="2" type="ORF">MT325_M467R</name>
</gene>
<proteinExistence type="predicted"/>
<reference evidence="2 3" key="1">
    <citation type="journal article" date="2007" name="Virology">
        <title>Sequence and annotation of the 314-kb MT325 and the 321-kb FR483 viruses that infect Chlorella Pbi.</title>
        <authorList>
            <person name="Fitzgerald L.A."/>
            <person name="Graves M.V."/>
            <person name="Li X."/>
            <person name="Feldblyum T."/>
            <person name="Hartigan J."/>
            <person name="Van Etten J.L."/>
        </authorList>
    </citation>
    <scope>NUCLEOTIDE SEQUENCE [LARGE SCALE GENOMIC DNA]</scope>
    <source>
        <strain evidence="2 3">MT325</strain>
    </source>
</reference>
<dbReference type="Pfam" id="PF00535">
    <property type="entry name" value="Glycos_transf_2"/>
    <property type="match status" value="1"/>
</dbReference>
<dbReference type="CDD" id="cd00761">
    <property type="entry name" value="Glyco_tranf_GTA_type"/>
    <property type="match status" value="1"/>
</dbReference>
<name>A7IUJ7_PBCVM</name>
<organism evidence="2 3">
    <name type="scientific">Paramecium bursaria Chlorella virus MT325</name>
    <name type="common">PBCV-MT325</name>
    <dbReference type="NCBI Taxonomy" id="346932"/>
    <lineage>
        <taxon>Viruses</taxon>
        <taxon>Varidnaviria</taxon>
        <taxon>Bamfordvirae</taxon>
        <taxon>Nucleocytoviricota</taxon>
        <taxon>Megaviricetes</taxon>
        <taxon>Algavirales</taxon>
        <taxon>Phycodnaviridae</taxon>
        <taxon>Chlorovirus</taxon>
        <taxon>Chlorovirus conductrix</taxon>
        <taxon>Paramecium bursaria Chlorella virus A1</taxon>
    </lineage>
</organism>
<dbReference type="EMBL" id="DQ491001">
    <property type="protein sequence ID" value="ABT14021.1"/>
    <property type="molecule type" value="Genomic_DNA"/>
</dbReference>
<dbReference type="Gene3D" id="3.40.50.11660">
    <property type="entry name" value="Glycosyl transferase family 10, C-terminal domain"/>
    <property type="match status" value="1"/>
</dbReference>
<evidence type="ECO:0000313" key="3">
    <source>
        <dbReference type="Proteomes" id="UP000246715"/>
    </source>
</evidence>
<sequence length="849" mass="95586">MRVIGFTFATDSFAGSAAALKHSALTTGEFSEFHVYGPKDIQWLMDTFPGHFAGENNRGFGWWAWKSFLIRNVMAKTEDGAVLVYIDSATVFERSIRPYVDFVTNDKPILLQRLGNWSAKENDYRVKKWTKKSILNSLGGPKAGDSIMLEASFQVYRNCPESRAFVQQYMNFCLDLDMVNDSGKDSDVIDCRHDQSILSVLAFDHPKIAICRNASQWGKLDPSVEDVIEIDSKGPDGVMYNLFEHHRRQLRLPKLAVITPTTGGKFLEACIESVQKSTLPNIEHWVVVDGKEHEAKVDLVLSKFEGKHTVVKFVLPKNVGAGGWNGHRVYGSLPFLVTSDYVAYLDDDNVVAPTQYADLLRGLISNKSKWSYCLRYLMDADGNRVGEDNCESLGGISHAVYGPGNYLIDTSCYMLDRDLAIMAGPIWNARFRDPTGKPEPDRELCKVLLQSAPHTVIRKHHLGYRLGSTGLSVKPEFFTQGNQNFGYDFEKFQDIYIFHFNKKATEDFLLARKMYSHQSFALHEWQMTLLRGLDGLNGGKYNLLNGFTNAPNIPEGSTVLVSLCNPGELPLEFLKERKDLNRIVYTLESPNIRHAGQWNIPKFLQEHFDVALTYFTPLLTSDFPTVYASHNCHHGTLDDPLDRAVLLRDNKGSGRSVGLVLERRPELFNHKEYSVLGCQLQCLDYLREDLVKGQKDVTVFGMNWSEVADGVNIKLGHGNHRSRDNKSSVDHKQNFVFDLVIENCDAPGYVSEKFYDALSAGCIPLYYGNVFDKLSDLIPEGPDGAFFDLKKRGIDTGAKLQELIDSLSDEQLTDMRQNVAKYREAVLEFVGTKAFAKAVEDAIALSKTL</sequence>
<dbReference type="CAZy" id="GT2">
    <property type="family name" value="Glycosyltransferase Family 2"/>
</dbReference>
<dbReference type="InterPro" id="IPR029044">
    <property type="entry name" value="Nucleotide-diphossugar_trans"/>
</dbReference>
<feature type="domain" description="Glycosyltransferase 2-like" evidence="1">
    <location>
        <begin position="257"/>
        <end position="368"/>
    </location>
</feature>
<dbReference type="Proteomes" id="UP000246715">
    <property type="component" value="Segment"/>
</dbReference>
<protein>
    <submittedName>
        <fullName evidence="2">Uncharacterized protein M467R</fullName>
    </submittedName>
</protein>
<dbReference type="InterPro" id="IPR001173">
    <property type="entry name" value="Glyco_trans_2-like"/>
</dbReference>
<evidence type="ECO:0000313" key="2">
    <source>
        <dbReference type="EMBL" id="ABT14021.1"/>
    </source>
</evidence>
<dbReference type="InterPro" id="IPR038577">
    <property type="entry name" value="GT10-like_C_sf"/>
</dbReference>
<organismHost>
    <name type="scientific">Paramecium bursaria</name>
    <dbReference type="NCBI Taxonomy" id="74790"/>
</organismHost>
<dbReference type="Gene3D" id="3.90.550.10">
    <property type="entry name" value="Spore Coat Polysaccharide Biosynthesis Protein SpsA, Chain A"/>
    <property type="match status" value="1"/>
</dbReference>